<evidence type="ECO:0000256" key="5">
    <source>
        <dbReference type="ARBA" id="ARBA00023154"/>
    </source>
</evidence>
<comment type="function">
    <text evidence="8">Catalyzes the stereoinversion of LL-2,6-diaminopimelate (L,L-DAP) to meso-diaminopimelate (meso-DAP), a precursor of L-lysine and an essential component of the bacterial peptidoglycan.</text>
</comment>
<protein>
    <recommendedName>
        <fullName evidence="3 8">Diaminopimelate epimerase</fullName>
        <shortName evidence="8">DAP epimerase</shortName>
        <ecNumber evidence="3 8">5.1.1.7</ecNumber>
    </recommendedName>
    <alternativeName>
        <fullName evidence="8">PLP-independent amino acid racemase</fullName>
    </alternativeName>
</protein>
<feature type="binding site" evidence="8">
    <location>
        <begin position="211"/>
        <end position="212"/>
    </location>
    <ligand>
        <name>substrate</name>
    </ligand>
</feature>
<feature type="active site" evidence="9">
    <location>
        <position position="72"/>
    </location>
</feature>
<comment type="subunit">
    <text evidence="8">Homodimer.</text>
</comment>
<keyword evidence="11" id="KW-1185">Reference proteome</keyword>
<keyword evidence="6 8" id="KW-0413">Isomerase</keyword>
<dbReference type="AlphaFoldDB" id="E3HCN0"/>
<name>E3HCN0_ILYPC</name>
<feature type="binding site" evidence="8">
    <location>
        <position position="12"/>
    </location>
    <ligand>
        <name>substrate</name>
    </ligand>
</feature>
<dbReference type="PROSITE" id="PS01326">
    <property type="entry name" value="DAP_EPIMERASE"/>
    <property type="match status" value="1"/>
</dbReference>
<keyword evidence="10" id="KW-0614">Plasmid</keyword>
<comment type="catalytic activity">
    <reaction evidence="7 8">
        <text>(2S,6S)-2,6-diaminopimelate = meso-2,6-diaminopimelate</text>
        <dbReference type="Rhea" id="RHEA:15393"/>
        <dbReference type="ChEBI" id="CHEBI:57609"/>
        <dbReference type="ChEBI" id="CHEBI:57791"/>
        <dbReference type="EC" id="5.1.1.7"/>
    </reaction>
</comment>
<proteinExistence type="inferred from homology"/>
<reference evidence="10 11" key="1">
    <citation type="journal article" date="2010" name="Stand. Genomic Sci.">
        <title>Complete genome sequence of Ilyobacter polytropus type strain (CuHbu1).</title>
        <authorList>
            <person name="Sikorski J."/>
            <person name="Chertkov O."/>
            <person name="Lapidus A."/>
            <person name="Nolan M."/>
            <person name="Lucas S."/>
            <person name="Del Rio T.G."/>
            <person name="Tice H."/>
            <person name="Cheng J.F."/>
            <person name="Tapia R."/>
            <person name="Han C."/>
            <person name="Goodwin L."/>
            <person name="Pitluck S."/>
            <person name="Liolios K."/>
            <person name="Ivanova N."/>
            <person name="Mavromatis K."/>
            <person name="Mikhailova N."/>
            <person name="Pati A."/>
            <person name="Chen A."/>
            <person name="Palaniappan K."/>
            <person name="Land M."/>
            <person name="Hauser L."/>
            <person name="Chang Y.J."/>
            <person name="Jeffries C.D."/>
            <person name="Brambilla E."/>
            <person name="Yasawong M."/>
            <person name="Rohde M."/>
            <person name="Pukall R."/>
            <person name="Spring S."/>
            <person name="Goker M."/>
            <person name="Woyke T."/>
            <person name="Bristow J."/>
            <person name="Eisen J.A."/>
            <person name="Markowitz V."/>
            <person name="Hugenholtz P."/>
            <person name="Kyrpides N.C."/>
            <person name="Klenk H.P."/>
        </authorList>
    </citation>
    <scope>NUCLEOTIDE SEQUENCE [LARGE SCALE GENOMIC DNA]</scope>
    <source>
        <strain evidence="11">ATCC 51220 / DSM 2926 / LMG 16218 / CuHBu1</strain>
        <plasmid evidence="11">pILYOP01</plasmid>
    </source>
</reference>
<evidence type="ECO:0000256" key="4">
    <source>
        <dbReference type="ARBA" id="ARBA00022605"/>
    </source>
</evidence>
<evidence type="ECO:0000256" key="8">
    <source>
        <dbReference type="HAMAP-Rule" id="MF_00197"/>
    </source>
</evidence>
<evidence type="ECO:0000256" key="7">
    <source>
        <dbReference type="ARBA" id="ARBA00051712"/>
    </source>
</evidence>
<feature type="binding site" evidence="8">
    <location>
        <position position="193"/>
    </location>
    <ligand>
        <name>substrate</name>
    </ligand>
</feature>
<evidence type="ECO:0000313" key="10">
    <source>
        <dbReference type="EMBL" id="ADO84425.1"/>
    </source>
</evidence>
<dbReference type="EC" id="5.1.1.7" evidence="3 8"/>
<dbReference type="GO" id="GO:0005829">
    <property type="term" value="C:cytosol"/>
    <property type="evidence" value="ECO:0007669"/>
    <property type="project" value="TreeGrafter"/>
</dbReference>
<feature type="binding site" evidence="8">
    <location>
        <begin position="73"/>
        <end position="74"/>
    </location>
    <ligand>
        <name>substrate</name>
    </ligand>
</feature>
<dbReference type="Pfam" id="PF01678">
    <property type="entry name" value="DAP_epimerase"/>
    <property type="match status" value="2"/>
</dbReference>
<dbReference type="HAMAP" id="MF_00197">
    <property type="entry name" value="DAP_epimerase"/>
    <property type="match status" value="1"/>
</dbReference>
<feature type="active site" description="Proton acceptor" evidence="8">
    <location>
        <position position="220"/>
    </location>
</feature>
<keyword evidence="8" id="KW-0963">Cytoplasm</keyword>
<feature type="site" description="Could be important to modulate the pK values of the two catalytic cysteine residues" evidence="8">
    <location>
        <position position="211"/>
    </location>
</feature>
<keyword evidence="4 8" id="KW-0028">Amino-acid biosynthesis</keyword>
<dbReference type="InterPro" id="IPR001653">
    <property type="entry name" value="DAP_epimerase_DapF"/>
</dbReference>
<comment type="pathway">
    <text evidence="1 8">Amino-acid biosynthesis; L-lysine biosynthesis via DAP pathway; DL-2,6-diaminopimelate from LL-2,6-diaminopimelate: step 1/1.</text>
</comment>
<dbReference type="Proteomes" id="UP000006875">
    <property type="component" value="Plasmid pILYOP01"/>
</dbReference>
<dbReference type="NCBIfam" id="TIGR00652">
    <property type="entry name" value="DapF"/>
    <property type="match status" value="1"/>
</dbReference>
<dbReference type="GO" id="GO:0009089">
    <property type="term" value="P:lysine biosynthetic process via diaminopimelate"/>
    <property type="evidence" value="ECO:0007669"/>
    <property type="project" value="UniProtKB-UniRule"/>
</dbReference>
<dbReference type="RefSeq" id="WP_013389082.1">
    <property type="nucleotide sequence ID" value="NC_014633.1"/>
</dbReference>
<evidence type="ECO:0000256" key="6">
    <source>
        <dbReference type="ARBA" id="ARBA00023235"/>
    </source>
</evidence>
<feature type="site" description="Could be important to modulate the pK values of the two catalytic cysteine residues" evidence="8">
    <location>
        <position position="162"/>
    </location>
</feature>
<evidence type="ECO:0000256" key="2">
    <source>
        <dbReference type="ARBA" id="ARBA00010219"/>
    </source>
</evidence>
<feature type="binding site" evidence="8">
    <location>
        <position position="63"/>
    </location>
    <ligand>
        <name>substrate</name>
    </ligand>
</feature>
<dbReference type="OrthoDB" id="9805408at2"/>
<sequence length="275" mass="30722">MLKFEKYHGIGNDFIIFREEEVAGLDYSELAMKVCHRNFGIGADGMMVAAKSEKADIRMIFYNADGSEAPMCGNGVRCFSHFVRNNKLVEKDLIAVETLAGNMLIKTEEKDGRYLARVNMGMPIFETDSIPMSVSEKDYIERKIESYDREFSISALFMGTTHSVTFVDDLETLDIYKYGRNLEINPIFPNKTNVNFAKAISKDRVDVKTWERGAGYTFACGTGACAVVVIGNLTGRLDKNVEVAVPGGKLFIELTDDGVFMTGESQKIAEGHYFK</sequence>
<feature type="binding site" evidence="8">
    <location>
        <begin position="221"/>
        <end position="222"/>
    </location>
    <ligand>
        <name>substrate</name>
    </ligand>
</feature>
<dbReference type="HOGENOM" id="CLU_053306_3_0_0"/>
<organism evidence="10 11">
    <name type="scientific">Ilyobacter polytropus (strain ATCC 51220 / DSM 2926 / LMG 16218 / CuHBu1)</name>
    <dbReference type="NCBI Taxonomy" id="572544"/>
    <lineage>
        <taxon>Bacteria</taxon>
        <taxon>Fusobacteriati</taxon>
        <taxon>Fusobacteriota</taxon>
        <taxon>Fusobacteriia</taxon>
        <taxon>Fusobacteriales</taxon>
        <taxon>Fusobacteriaceae</taxon>
        <taxon>Ilyobacter</taxon>
    </lineage>
</organism>
<evidence type="ECO:0000313" key="11">
    <source>
        <dbReference type="Proteomes" id="UP000006875"/>
    </source>
</evidence>
<comment type="similarity">
    <text evidence="2 8">Belongs to the diaminopimelate epimerase family.</text>
</comment>
<dbReference type="EMBL" id="CP002282">
    <property type="protein sequence ID" value="ADO84425.1"/>
    <property type="molecule type" value="Genomic_DNA"/>
</dbReference>
<evidence type="ECO:0000256" key="1">
    <source>
        <dbReference type="ARBA" id="ARBA00005196"/>
    </source>
</evidence>
<comment type="subcellular location">
    <subcellularLocation>
        <location evidence="8">Cytoplasm</location>
    </subcellularLocation>
</comment>
<dbReference type="Gene3D" id="3.10.310.10">
    <property type="entry name" value="Diaminopimelate Epimerase, Chain A, domain 1"/>
    <property type="match status" value="2"/>
</dbReference>
<geneLocation type="plasmid" evidence="10 11">
    <name>pILYOP01</name>
</geneLocation>
<keyword evidence="5 8" id="KW-0457">Lysine biosynthesis</keyword>
<dbReference type="PANTHER" id="PTHR31689:SF0">
    <property type="entry name" value="DIAMINOPIMELATE EPIMERASE"/>
    <property type="match status" value="1"/>
</dbReference>
<accession>E3HCN0</accession>
<gene>
    <name evidence="8" type="primary">dapF</name>
    <name evidence="10" type="ordered locus">Ilyop_2669</name>
</gene>
<dbReference type="KEGG" id="ipo:Ilyop_2669"/>
<dbReference type="UniPathway" id="UPA00034">
    <property type="reaction ID" value="UER00025"/>
</dbReference>
<feature type="active site" description="Proton donor" evidence="8">
    <location>
        <position position="72"/>
    </location>
</feature>
<evidence type="ECO:0000256" key="9">
    <source>
        <dbReference type="PROSITE-ProRule" id="PRU10125"/>
    </source>
</evidence>
<comment type="caution">
    <text evidence="8">Lacks conserved residue(s) required for the propagation of feature annotation.</text>
</comment>
<evidence type="ECO:0000256" key="3">
    <source>
        <dbReference type="ARBA" id="ARBA00013080"/>
    </source>
</evidence>
<dbReference type="GO" id="GO:0008837">
    <property type="term" value="F:diaminopimelate epimerase activity"/>
    <property type="evidence" value="ECO:0007669"/>
    <property type="project" value="UniProtKB-UniRule"/>
</dbReference>
<dbReference type="SUPFAM" id="SSF54506">
    <property type="entry name" value="Diaminopimelate epimerase-like"/>
    <property type="match status" value="2"/>
</dbReference>
<dbReference type="InterPro" id="IPR018510">
    <property type="entry name" value="DAP_epimerase_AS"/>
</dbReference>
<dbReference type="PANTHER" id="PTHR31689">
    <property type="entry name" value="DIAMINOPIMELATE EPIMERASE, CHLOROPLASTIC"/>
    <property type="match status" value="1"/>
</dbReference>